<reference evidence="4" key="1">
    <citation type="submission" date="2011-12" db="EMBL/GenBank/DDBJ databases">
        <title>The Draft Genome of Lepisosteus oculatus.</title>
        <authorList>
            <consortium name="The Broad Institute Genome Assembly &amp; Analysis Group"/>
            <consortium name="Computational R&amp;D Group"/>
            <consortium name="and Sequencing Platform"/>
            <person name="Di Palma F."/>
            <person name="Alfoldi J."/>
            <person name="Johnson J."/>
            <person name="Berlin A."/>
            <person name="Gnerre S."/>
            <person name="Jaffe D."/>
            <person name="MacCallum I."/>
            <person name="Young S."/>
            <person name="Walker B.J."/>
            <person name="Lander E.S."/>
            <person name="Lindblad-Toh K."/>
        </authorList>
    </citation>
    <scope>NUCLEOTIDE SEQUENCE [LARGE SCALE GENOMIC DNA]</scope>
</reference>
<dbReference type="CDD" id="cd22106">
    <property type="entry name" value="F-box_FBXO36"/>
    <property type="match status" value="1"/>
</dbReference>
<keyword evidence="1" id="KW-0833">Ubl conjugation pathway</keyword>
<organism evidence="3 4">
    <name type="scientific">Lepisosteus oculatus</name>
    <name type="common">Spotted gar</name>
    <dbReference type="NCBI Taxonomy" id="7918"/>
    <lineage>
        <taxon>Eukaryota</taxon>
        <taxon>Metazoa</taxon>
        <taxon>Chordata</taxon>
        <taxon>Craniata</taxon>
        <taxon>Vertebrata</taxon>
        <taxon>Euteleostomi</taxon>
        <taxon>Actinopterygii</taxon>
        <taxon>Neopterygii</taxon>
        <taxon>Holostei</taxon>
        <taxon>Semionotiformes</taxon>
        <taxon>Lepisosteidae</taxon>
        <taxon>Lepisosteus</taxon>
    </lineage>
</organism>
<dbReference type="PANTHER" id="PTHR12874:SF9">
    <property type="entry name" value="F-BOX ONLY PROTEIN 48"/>
    <property type="match status" value="1"/>
</dbReference>
<dbReference type="Proteomes" id="UP000018468">
    <property type="component" value="Linkage group LG14"/>
</dbReference>
<dbReference type="InterPro" id="IPR036047">
    <property type="entry name" value="F-box-like_dom_sf"/>
</dbReference>
<accession>W5MNG6</accession>
<dbReference type="GeneTree" id="ENSGT00390000001015"/>
<dbReference type="eggNOG" id="KOG1777">
    <property type="taxonomic scope" value="Eukaryota"/>
</dbReference>
<dbReference type="OMA" id="CNSDELW"/>
<dbReference type="GO" id="GO:0016567">
    <property type="term" value="P:protein ubiquitination"/>
    <property type="evidence" value="ECO:0007669"/>
    <property type="project" value="UniProtKB-UniRule"/>
</dbReference>
<name>W5MNG6_LEPOC</name>
<evidence type="ECO:0000313" key="4">
    <source>
        <dbReference type="Proteomes" id="UP000018468"/>
    </source>
</evidence>
<dbReference type="Gene3D" id="1.20.1280.50">
    <property type="match status" value="1"/>
</dbReference>
<dbReference type="STRING" id="7918.ENSLOCP00000009925"/>
<dbReference type="Ensembl" id="ENSLOCT00000009937.1">
    <property type="protein sequence ID" value="ENSLOCP00000009925.1"/>
    <property type="gene ID" value="ENSLOCG00000008178.1"/>
</dbReference>
<dbReference type="InterPro" id="IPR001810">
    <property type="entry name" value="F-box_dom"/>
</dbReference>
<dbReference type="HOGENOM" id="CLU_108656_0_0_1"/>
<dbReference type="SUPFAM" id="SSF81383">
    <property type="entry name" value="F-box domain"/>
    <property type="match status" value="1"/>
</dbReference>
<dbReference type="GO" id="GO:0019005">
    <property type="term" value="C:SCF ubiquitin ligase complex"/>
    <property type="evidence" value="ECO:0007669"/>
    <property type="project" value="UniProtKB-UniRule"/>
</dbReference>
<reference evidence="3" key="3">
    <citation type="submission" date="2025-09" db="UniProtKB">
        <authorList>
            <consortium name="Ensembl"/>
        </authorList>
    </citation>
    <scope>IDENTIFICATION</scope>
</reference>
<dbReference type="EMBL" id="AHAT01015290">
    <property type="status" value="NOT_ANNOTATED_CDS"/>
    <property type="molecule type" value="Genomic_DNA"/>
</dbReference>
<dbReference type="Bgee" id="ENSLOCG00000008178">
    <property type="expression patterns" value="Expressed in ovary and 9 other cell types or tissues"/>
</dbReference>
<sequence>MASLLGETVFETSGQGPAPNKDFYQLLVTKTDVIWRWWKISLRSEFRNAKPGELKESHQYYLDDSSLQVQVAMVFGNNILEYTRNLCQGQFDYLDRLPDHLLLRIISFLDLEDVAQLSQTSSKFKRLCNSDELWEQILESYCDTVTPEMKALAREVGWKQIFFTNKLQLQMQIRRRRQKSDPNTSINKLS</sequence>
<evidence type="ECO:0000256" key="1">
    <source>
        <dbReference type="RuleBase" id="RU369085"/>
    </source>
</evidence>
<dbReference type="PANTHER" id="PTHR12874">
    <property type="entry name" value="F-BOX ONLY PROTEIN 48-RELATED"/>
    <property type="match status" value="1"/>
</dbReference>
<reference evidence="3" key="2">
    <citation type="submission" date="2025-08" db="UniProtKB">
        <authorList>
            <consortium name="Ensembl"/>
        </authorList>
    </citation>
    <scope>IDENTIFICATION</scope>
</reference>
<dbReference type="InParanoid" id="W5MNG6"/>
<dbReference type="AlphaFoldDB" id="W5MNG6"/>
<evidence type="ECO:0000313" key="3">
    <source>
        <dbReference type="Ensembl" id="ENSLOCP00000009925.1"/>
    </source>
</evidence>
<dbReference type="PROSITE" id="PS50181">
    <property type="entry name" value="FBOX"/>
    <property type="match status" value="1"/>
</dbReference>
<protein>
    <submittedName>
        <fullName evidence="3">F-box protein 36b</fullName>
    </submittedName>
</protein>
<dbReference type="GO" id="GO:0031146">
    <property type="term" value="P:SCF-dependent proteasomal ubiquitin-dependent protein catabolic process"/>
    <property type="evidence" value="ECO:0007669"/>
    <property type="project" value="UniProtKB-UniRule"/>
</dbReference>
<comment type="pathway">
    <text evidence="1">Protein modification; protein ubiquitination.</text>
</comment>
<evidence type="ECO:0000259" key="2">
    <source>
        <dbReference type="PROSITE" id="PS50181"/>
    </source>
</evidence>
<keyword evidence="4" id="KW-1185">Reference proteome</keyword>
<dbReference type="SMART" id="SM00256">
    <property type="entry name" value="FBOX"/>
    <property type="match status" value="1"/>
</dbReference>
<feature type="domain" description="F-box" evidence="2">
    <location>
        <begin position="91"/>
        <end position="137"/>
    </location>
</feature>
<dbReference type="Pfam" id="PF12937">
    <property type="entry name" value="F-box-like"/>
    <property type="match status" value="1"/>
</dbReference>
<proteinExistence type="predicted"/>